<feature type="compositionally biased region" description="Basic and acidic residues" evidence="1">
    <location>
        <begin position="228"/>
        <end position="243"/>
    </location>
</feature>
<dbReference type="RefSeq" id="XP_062679725.1">
    <property type="nucleotide sequence ID" value="XM_062827208.1"/>
</dbReference>
<gene>
    <name evidence="2" type="ORF">B0H65DRAFT_473451</name>
</gene>
<reference evidence="2" key="2">
    <citation type="submission" date="2023-06" db="EMBL/GenBank/DDBJ databases">
        <authorList>
            <consortium name="Lawrence Berkeley National Laboratory"/>
            <person name="Haridas S."/>
            <person name="Hensen N."/>
            <person name="Bonometti L."/>
            <person name="Westerberg I."/>
            <person name="Brannstrom I.O."/>
            <person name="Guillou S."/>
            <person name="Cros-Aarteil S."/>
            <person name="Calhoun S."/>
            <person name="Kuo A."/>
            <person name="Mondo S."/>
            <person name="Pangilinan J."/>
            <person name="Riley R."/>
            <person name="Labutti K."/>
            <person name="Andreopoulos B."/>
            <person name="Lipzen A."/>
            <person name="Chen C."/>
            <person name="Yanf M."/>
            <person name="Daum C."/>
            <person name="Ng V."/>
            <person name="Clum A."/>
            <person name="Steindorff A."/>
            <person name="Ohm R."/>
            <person name="Martin F."/>
            <person name="Silar P."/>
            <person name="Natvig D."/>
            <person name="Lalanne C."/>
            <person name="Gautier V."/>
            <person name="Ament-Velasquez S.L."/>
            <person name="Kruys A."/>
            <person name="Hutchinson M.I."/>
            <person name="Powell A.J."/>
            <person name="Barry K."/>
            <person name="Miller A.N."/>
            <person name="Grigoriev I.V."/>
            <person name="Debuchy R."/>
            <person name="Gladieux P."/>
            <person name="Thoren M.H."/>
            <person name="Johannesson H."/>
        </authorList>
    </citation>
    <scope>NUCLEOTIDE SEQUENCE</scope>
    <source>
        <strain evidence="2">CBS 560.94</strain>
    </source>
</reference>
<proteinExistence type="predicted"/>
<sequence length="270" mass="29072">MTKSFTTAQYRGVHGLPRKKHGMVGGATVAVDSLSFWLFSLQYHLLAAVAVPEGRVRNWRGHDWLHSGLLHSVVELGTGQHPLPASVLFSPPLSGLLNGAPKQQKPSCLFTVSSKGETNALSRGSLGHAWLTEITADLWLLSHNGESVCERVTVQRGATRTERRHNGAQPVFREEGPDPTSSGEVGPPDTLTFRTSFGPLLGLSTVSRRLDVGGIRTSASTTLSSEAPEDRGAPIRSSSERTRFPLHPSTGINEKKIQSARSESANNAKV</sequence>
<feature type="compositionally biased region" description="Polar residues" evidence="1">
    <location>
        <begin position="259"/>
        <end position="270"/>
    </location>
</feature>
<feature type="region of interest" description="Disordered" evidence="1">
    <location>
        <begin position="155"/>
        <end position="191"/>
    </location>
</feature>
<feature type="non-terminal residue" evidence="2">
    <location>
        <position position="270"/>
    </location>
</feature>
<evidence type="ECO:0000256" key="1">
    <source>
        <dbReference type="SAM" id="MobiDB-lite"/>
    </source>
</evidence>
<evidence type="ECO:0000313" key="3">
    <source>
        <dbReference type="Proteomes" id="UP001278500"/>
    </source>
</evidence>
<dbReference type="Proteomes" id="UP001278500">
    <property type="component" value="Unassembled WGS sequence"/>
</dbReference>
<dbReference type="EMBL" id="JAUEPP010000006">
    <property type="protein sequence ID" value="KAK3340783.1"/>
    <property type="molecule type" value="Genomic_DNA"/>
</dbReference>
<keyword evidence="3" id="KW-1185">Reference proteome</keyword>
<name>A0AAE0JB79_9PEZI</name>
<reference evidence="2" key="1">
    <citation type="journal article" date="2023" name="Mol. Phylogenet. Evol.">
        <title>Genome-scale phylogeny and comparative genomics of the fungal order Sordariales.</title>
        <authorList>
            <person name="Hensen N."/>
            <person name="Bonometti L."/>
            <person name="Westerberg I."/>
            <person name="Brannstrom I.O."/>
            <person name="Guillou S."/>
            <person name="Cros-Aarteil S."/>
            <person name="Calhoun S."/>
            <person name="Haridas S."/>
            <person name="Kuo A."/>
            <person name="Mondo S."/>
            <person name="Pangilinan J."/>
            <person name="Riley R."/>
            <person name="LaButti K."/>
            <person name="Andreopoulos B."/>
            <person name="Lipzen A."/>
            <person name="Chen C."/>
            <person name="Yan M."/>
            <person name="Daum C."/>
            <person name="Ng V."/>
            <person name="Clum A."/>
            <person name="Steindorff A."/>
            <person name="Ohm R.A."/>
            <person name="Martin F."/>
            <person name="Silar P."/>
            <person name="Natvig D.O."/>
            <person name="Lalanne C."/>
            <person name="Gautier V."/>
            <person name="Ament-Velasquez S.L."/>
            <person name="Kruys A."/>
            <person name="Hutchinson M.I."/>
            <person name="Powell A.J."/>
            <person name="Barry K."/>
            <person name="Miller A.N."/>
            <person name="Grigoriev I.V."/>
            <person name="Debuchy R."/>
            <person name="Gladieux P."/>
            <person name="Hiltunen Thoren M."/>
            <person name="Johannesson H."/>
        </authorList>
    </citation>
    <scope>NUCLEOTIDE SEQUENCE</scope>
    <source>
        <strain evidence="2">CBS 560.94</strain>
    </source>
</reference>
<protein>
    <submittedName>
        <fullName evidence="2">Uncharacterized protein</fullName>
    </submittedName>
</protein>
<organism evidence="2 3">
    <name type="scientific">Neurospora tetraspora</name>
    <dbReference type="NCBI Taxonomy" id="94610"/>
    <lineage>
        <taxon>Eukaryota</taxon>
        <taxon>Fungi</taxon>
        <taxon>Dikarya</taxon>
        <taxon>Ascomycota</taxon>
        <taxon>Pezizomycotina</taxon>
        <taxon>Sordariomycetes</taxon>
        <taxon>Sordariomycetidae</taxon>
        <taxon>Sordariales</taxon>
        <taxon>Sordariaceae</taxon>
        <taxon>Neurospora</taxon>
    </lineage>
</organism>
<accession>A0AAE0JB79</accession>
<feature type="region of interest" description="Disordered" evidence="1">
    <location>
        <begin position="219"/>
        <end position="270"/>
    </location>
</feature>
<dbReference type="GeneID" id="87864362"/>
<dbReference type="AlphaFoldDB" id="A0AAE0JB79"/>
<comment type="caution">
    <text evidence="2">The sequence shown here is derived from an EMBL/GenBank/DDBJ whole genome shotgun (WGS) entry which is preliminary data.</text>
</comment>
<evidence type="ECO:0000313" key="2">
    <source>
        <dbReference type="EMBL" id="KAK3340783.1"/>
    </source>
</evidence>